<keyword evidence="1" id="KW-0732">Signal</keyword>
<evidence type="ECO:0000313" key="3">
    <source>
        <dbReference type="Proteomes" id="UP000785613"/>
    </source>
</evidence>
<dbReference type="Pfam" id="PF05960">
    <property type="entry name" value="DUF885"/>
    <property type="match status" value="1"/>
</dbReference>
<name>A0ABX0LZI8_9BURK</name>
<accession>A0ABX0LZI8</accession>
<dbReference type="InterPro" id="IPR010281">
    <property type="entry name" value="DUF885"/>
</dbReference>
<organism evidence="2 3">
    <name type="scientific">Massilia rubra</name>
    <dbReference type="NCBI Taxonomy" id="2607910"/>
    <lineage>
        <taxon>Bacteria</taxon>
        <taxon>Pseudomonadati</taxon>
        <taxon>Pseudomonadota</taxon>
        <taxon>Betaproteobacteria</taxon>
        <taxon>Burkholderiales</taxon>
        <taxon>Oxalobacteraceae</taxon>
        <taxon>Telluria group</taxon>
        <taxon>Massilia</taxon>
    </lineage>
</organism>
<evidence type="ECO:0000313" key="2">
    <source>
        <dbReference type="EMBL" id="NHZ37327.1"/>
    </source>
</evidence>
<comment type="caution">
    <text evidence="2">The sequence shown here is derived from an EMBL/GenBank/DDBJ whole genome shotgun (WGS) entry which is preliminary data.</text>
</comment>
<reference evidence="2 3" key="1">
    <citation type="submission" date="2019-09" db="EMBL/GenBank/DDBJ databases">
        <title>Taxonomy of Antarctic Massilia spp.: description of Massilia rubra sp. nov., Massilia aquatica sp. nov., Massilia mucilaginosa sp. nov., Massilia frigida sp. nov. isolated from streams, lakes and regoliths.</title>
        <authorList>
            <person name="Holochova P."/>
            <person name="Sedlacek I."/>
            <person name="Kralova S."/>
            <person name="Maslanova I."/>
            <person name="Busse H.-J."/>
            <person name="Stankova E."/>
            <person name="Vrbovska V."/>
            <person name="Kovarovic V."/>
            <person name="Bartak M."/>
            <person name="Svec P."/>
            <person name="Pantucek R."/>
        </authorList>
    </citation>
    <scope>NUCLEOTIDE SEQUENCE [LARGE SCALE GENOMIC DNA]</scope>
    <source>
        <strain evidence="2 3">CCM 8692</strain>
    </source>
</reference>
<gene>
    <name evidence="2" type="ORF">F0185_27565</name>
</gene>
<feature type="chain" id="PRO_5045932013" evidence="1">
    <location>
        <begin position="22"/>
        <end position="616"/>
    </location>
</feature>
<dbReference type="PANTHER" id="PTHR33361:SF16">
    <property type="entry name" value="DUF885 DOMAIN-CONTAINING PROTEIN"/>
    <property type="match status" value="1"/>
</dbReference>
<dbReference type="Proteomes" id="UP000785613">
    <property type="component" value="Unassembled WGS sequence"/>
</dbReference>
<evidence type="ECO:0000256" key="1">
    <source>
        <dbReference type="SAM" id="SignalP"/>
    </source>
</evidence>
<protein>
    <submittedName>
        <fullName evidence="2">DUF885 domain-containing protein</fullName>
    </submittedName>
</protein>
<sequence>MTVLRSLLLSALLGTTAAAGAVGQAVANAPAPVPAPPPLAAEATAANNPANNPAAQLSRLAERYYEEQARYEPINATFSGDNRFDDLLPMTLVPSVRARQFAMLHEVRDELARIDRSKLAPLDLTTYDILGFEVNNLLRFEPLKDYLLPMNHMDSLPVLLANFGAGDGSQPLATVAHYQAYLKRITALPQWTDAAIANMRSGIKQGVVLPKALVQSLLPQIKALAAATVDSSAFSAPARALPAGFSKGEKARMTGAYRETVRVQVLPSLRKLASFLETEYLPAARESAGWGSLPDGGNWYRAWVASQTTSTLAPEEIHRIGLAEMTRINAEFTRLAPKLGYTGAPAGLPRWLAQQAKYRPFKTEEEVLQAYRALNARILPMLPRLFASLPKAPLEIRAEPPLSRDAASDHYTAAAAGGSRPGIFWAVIPDPAKYASTRMTSLFLHEGYPGHHFQLSKQQELSIPKFRKFGGNNAYVEGWALYAESLGKEMGLYEDPNAYAGHLMLDMMRAARLVVDTGLHAKGWTREQTIRFLVDEAGNTEEDARNATERYMAWPAQALGYKVGALKIMELRQRAQTALGDKFSLAKFHDAVLSDGTLPLALLETKMNAWIAQQAR</sequence>
<feature type="signal peptide" evidence="1">
    <location>
        <begin position="1"/>
        <end position="21"/>
    </location>
</feature>
<dbReference type="PANTHER" id="PTHR33361">
    <property type="entry name" value="GLR0591 PROTEIN"/>
    <property type="match status" value="1"/>
</dbReference>
<dbReference type="RefSeq" id="WP_167230307.1">
    <property type="nucleotide sequence ID" value="NZ_VUYU01000027.1"/>
</dbReference>
<keyword evidence="3" id="KW-1185">Reference proteome</keyword>
<proteinExistence type="predicted"/>
<dbReference type="EMBL" id="VUYU01000027">
    <property type="protein sequence ID" value="NHZ37327.1"/>
    <property type="molecule type" value="Genomic_DNA"/>
</dbReference>